<dbReference type="Pfam" id="PF01042">
    <property type="entry name" value="Ribonuc_L-PSP"/>
    <property type="match status" value="1"/>
</dbReference>
<accession>A0A4R3NHW2</accession>
<protein>
    <submittedName>
        <fullName evidence="1">Enamine deaminase RidA (YjgF/YER057c/UK114 family)</fullName>
    </submittedName>
</protein>
<dbReference type="InterPro" id="IPR035959">
    <property type="entry name" value="RutC-like_sf"/>
</dbReference>
<dbReference type="PANTHER" id="PTHR47328:SF1">
    <property type="entry name" value="RUTC FAMILY PROTEIN YOAB"/>
    <property type="match status" value="1"/>
</dbReference>
<organism evidence="1 2">
    <name type="scientific">Martelella mediterranea</name>
    <dbReference type="NCBI Taxonomy" id="293089"/>
    <lineage>
        <taxon>Bacteria</taxon>
        <taxon>Pseudomonadati</taxon>
        <taxon>Pseudomonadota</taxon>
        <taxon>Alphaproteobacteria</taxon>
        <taxon>Hyphomicrobiales</taxon>
        <taxon>Aurantimonadaceae</taxon>
        <taxon>Martelella</taxon>
    </lineage>
</organism>
<sequence length="114" mass="12281">MTNRYLPTPVLHRVVEKDGLVFVGGTACDDTSLDIAGQTRQTIAKLETYLEAAGSDKSKLLFATIYLSDLSLKPGMSDVWAEWIPAESLPARATICPGDLGPGVLIEVTLIAYK</sequence>
<dbReference type="PANTHER" id="PTHR47328">
    <property type="match status" value="1"/>
</dbReference>
<dbReference type="CDD" id="cd06150">
    <property type="entry name" value="YjgF_YER057c_UK114_like_2"/>
    <property type="match status" value="1"/>
</dbReference>
<evidence type="ECO:0000313" key="2">
    <source>
        <dbReference type="Proteomes" id="UP000295097"/>
    </source>
</evidence>
<dbReference type="InterPro" id="IPR006175">
    <property type="entry name" value="YjgF/YER057c/UK114"/>
</dbReference>
<dbReference type="Proteomes" id="UP000295097">
    <property type="component" value="Unassembled WGS sequence"/>
</dbReference>
<dbReference type="EMBL" id="SMAR01000041">
    <property type="protein sequence ID" value="TCT31705.1"/>
    <property type="molecule type" value="Genomic_DNA"/>
</dbReference>
<proteinExistence type="predicted"/>
<dbReference type="OrthoDB" id="9803101at2"/>
<dbReference type="Gene3D" id="3.30.1330.40">
    <property type="entry name" value="RutC-like"/>
    <property type="match status" value="1"/>
</dbReference>
<reference evidence="1 2" key="1">
    <citation type="submission" date="2019-03" db="EMBL/GenBank/DDBJ databases">
        <title>Freshwater and sediment microbial communities from various areas in North America, analyzing microbe dynamics in response to fracking.</title>
        <authorList>
            <person name="Lamendella R."/>
        </authorList>
    </citation>
    <scope>NUCLEOTIDE SEQUENCE [LARGE SCALE GENOMIC DNA]</scope>
    <source>
        <strain evidence="1 2">175.2</strain>
    </source>
</reference>
<gene>
    <name evidence="1" type="ORF">EDC90_10415</name>
</gene>
<name>A0A4R3NHW2_9HYPH</name>
<keyword evidence="2" id="KW-1185">Reference proteome</keyword>
<dbReference type="SUPFAM" id="SSF55298">
    <property type="entry name" value="YjgF-like"/>
    <property type="match status" value="1"/>
</dbReference>
<dbReference type="AlphaFoldDB" id="A0A4R3NHW2"/>
<evidence type="ECO:0000313" key="1">
    <source>
        <dbReference type="EMBL" id="TCT31705.1"/>
    </source>
</evidence>
<comment type="caution">
    <text evidence="1">The sequence shown here is derived from an EMBL/GenBank/DDBJ whole genome shotgun (WGS) entry which is preliminary data.</text>
</comment>
<dbReference type="InterPro" id="IPR035709">
    <property type="entry name" value="YoaB-like"/>
</dbReference>
<dbReference type="RefSeq" id="WP_132313911.1">
    <property type="nucleotide sequence ID" value="NZ_SMAR01000041.1"/>
</dbReference>